<reference evidence="1" key="1">
    <citation type="journal article" date="2014" name="Int. J. Syst. Evol. Microbiol.">
        <title>Complete genome sequence of Corynebacterium casei LMG S-19264T (=DSM 44701T), isolated from a smear-ripened cheese.</title>
        <authorList>
            <consortium name="US DOE Joint Genome Institute (JGI-PGF)"/>
            <person name="Walter F."/>
            <person name="Albersmeier A."/>
            <person name="Kalinowski J."/>
            <person name="Ruckert C."/>
        </authorList>
    </citation>
    <scope>NUCLEOTIDE SEQUENCE</scope>
    <source>
        <strain evidence="1">JCM 15325</strain>
    </source>
</reference>
<dbReference type="EMBL" id="BMOK01000019">
    <property type="protein sequence ID" value="GGL64369.1"/>
    <property type="molecule type" value="Genomic_DNA"/>
</dbReference>
<dbReference type="RefSeq" id="WP_188804894.1">
    <property type="nucleotide sequence ID" value="NZ_BMOK01000019.1"/>
</dbReference>
<gene>
    <name evidence="1" type="ORF">GCM10007968_30330</name>
</gene>
<reference evidence="1" key="2">
    <citation type="submission" date="2020-09" db="EMBL/GenBank/DDBJ databases">
        <authorList>
            <person name="Sun Q."/>
            <person name="Ohkuma M."/>
        </authorList>
    </citation>
    <scope>NUCLEOTIDE SEQUENCE</scope>
    <source>
        <strain evidence="1">JCM 15325</strain>
    </source>
</reference>
<protein>
    <submittedName>
        <fullName evidence="1">Uncharacterized protein</fullName>
    </submittedName>
</protein>
<dbReference type="AlphaFoldDB" id="A0A917SAF3"/>
<evidence type="ECO:0000313" key="1">
    <source>
        <dbReference type="EMBL" id="GGL64369.1"/>
    </source>
</evidence>
<organism evidence="1 2">
    <name type="scientific">Sporolactobacillus putidus</name>
    <dbReference type="NCBI Taxonomy" id="492735"/>
    <lineage>
        <taxon>Bacteria</taxon>
        <taxon>Bacillati</taxon>
        <taxon>Bacillota</taxon>
        <taxon>Bacilli</taxon>
        <taxon>Bacillales</taxon>
        <taxon>Sporolactobacillaceae</taxon>
        <taxon>Sporolactobacillus</taxon>
    </lineage>
</organism>
<keyword evidence="2" id="KW-1185">Reference proteome</keyword>
<dbReference type="Proteomes" id="UP000654670">
    <property type="component" value="Unassembled WGS sequence"/>
</dbReference>
<accession>A0A917SAF3</accession>
<name>A0A917SAF3_9BACL</name>
<proteinExistence type="predicted"/>
<sequence length="114" mass="13427">MYLENYIGHYVRFKLNQLGRENETLQWAYKKLHMDGFTISKLKSVDELGIWVDFDKEVTILQDESGKQLYDPQPEKRKFALLVKWNFIDGIYVADNKESDGMTVEDKVIGFTNK</sequence>
<comment type="caution">
    <text evidence="1">The sequence shown here is derived from an EMBL/GenBank/DDBJ whole genome shotgun (WGS) entry which is preliminary data.</text>
</comment>
<evidence type="ECO:0000313" key="2">
    <source>
        <dbReference type="Proteomes" id="UP000654670"/>
    </source>
</evidence>